<sequence length="249" mass="27371">MLVSALFRSRGWIGAVALLSLTACGEDDEEPVIPPPAELACDAAAYDEAVREAAEPSQEDVVTGLVAITPTNPKLVWNAEKTAVKMVAWTTYRGYTPGDNTLSREVWVTSVPQVQDLCKTLASEDIVPRLNQYLGLLPATESDNARYFAEMWVKPGDLFRPCPDAEIDDSTCGLEFPASATAEHKNWINANYAYSYGFWQKTHYPWSGLGYTYDWCNADTHVGASEFVIRVGSVVSVTAQIERATYCAP</sequence>
<evidence type="ECO:0008006" key="3">
    <source>
        <dbReference type="Google" id="ProtNLM"/>
    </source>
</evidence>
<dbReference type="Proteomes" id="UP001221838">
    <property type="component" value="Unassembled WGS sequence"/>
</dbReference>
<dbReference type="EMBL" id="JAQNDM010000002">
    <property type="protein sequence ID" value="MDC0710889.1"/>
    <property type="molecule type" value="Genomic_DNA"/>
</dbReference>
<evidence type="ECO:0000313" key="1">
    <source>
        <dbReference type="EMBL" id="MDC0710889.1"/>
    </source>
</evidence>
<protein>
    <recommendedName>
        <fullName evidence="3">Lipoprotein</fullName>
    </recommendedName>
</protein>
<dbReference type="RefSeq" id="WP_272140738.1">
    <property type="nucleotide sequence ID" value="NZ_JAQNDM010000002.1"/>
</dbReference>
<evidence type="ECO:0000313" key="2">
    <source>
        <dbReference type="Proteomes" id="UP001221838"/>
    </source>
</evidence>
<reference evidence="1 2" key="1">
    <citation type="submission" date="2022-11" db="EMBL/GenBank/DDBJ databases">
        <title>Minimal conservation of predation-associated metabolite biosynthetic gene clusters underscores biosynthetic potential of Myxococcota including descriptions for ten novel species: Archangium lansinium sp. nov., Myxococcus landrumus sp. nov., Nannocystis bai.</title>
        <authorList>
            <person name="Ahearne A."/>
            <person name="Stevens C."/>
            <person name="Dowd S."/>
        </authorList>
    </citation>
    <scope>NUCLEOTIDE SEQUENCE [LARGE SCALE GENOMIC DNA]</scope>
    <source>
        <strain evidence="1 2">NCWAL01</strain>
    </source>
</reference>
<name>A0ABT5DCY1_9BACT</name>
<organism evidence="1 2">
    <name type="scientific">Stigmatella ashevillensis</name>
    <dbReference type="NCBI Taxonomy" id="2995309"/>
    <lineage>
        <taxon>Bacteria</taxon>
        <taxon>Pseudomonadati</taxon>
        <taxon>Myxococcota</taxon>
        <taxon>Myxococcia</taxon>
        <taxon>Myxococcales</taxon>
        <taxon>Cystobacterineae</taxon>
        <taxon>Archangiaceae</taxon>
        <taxon>Stigmatella</taxon>
    </lineage>
</organism>
<keyword evidence="2" id="KW-1185">Reference proteome</keyword>
<gene>
    <name evidence="1" type="ORF">POL68_20620</name>
</gene>
<comment type="caution">
    <text evidence="1">The sequence shown here is derived from an EMBL/GenBank/DDBJ whole genome shotgun (WGS) entry which is preliminary data.</text>
</comment>
<accession>A0ABT5DCY1</accession>
<proteinExistence type="predicted"/>